<sequence length="88" mass="9565">MYTITLGVLAALLLGLNMSWSAISAALTLIFLDFKDARPCLEKDDRGSHVAVLFGLSPDYRRRASPACCSSDYGSSPDYRSFCPVEVA</sequence>
<dbReference type="EnsemblPlants" id="EMT22624">
    <property type="protein sequence ID" value="EMT22624"/>
    <property type="gene ID" value="F775_23728"/>
</dbReference>
<reference evidence="1" key="1">
    <citation type="submission" date="2015-06" db="UniProtKB">
        <authorList>
            <consortium name="EnsemblPlants"/>
        </authorList>
    </citation>
    <scope>IDENTIFICATION</scope>
</reference>
<dbReference type="AlphaFoldDB" id="M8BKZ1"/>
<proteinExistence type="predicted"/>
<protein>
    <submittedName>
        <fullName evidence="1">Uncharacterized protein</fullName>
    </submittedName>
</protein>
<evidence type="ECO:0000313" key="1">
    <source>
        <dbReference type="EnsemblPlants" id="EMT22624"/>
    </source>
</evidence>
<name>M8BKZ1_AEGTA</name>
<organism evidence="1">
    <name type="scientific">Aegilops tauschii</name>
    <name type="common">Tausch's goatgrass</name>
    <name type="synonym">Aegilops squarrosa</name>
    <dbReference type="NCBI Taxonomy" id="37682"/>
    <lineage>
        <taxon>Eukaryota</taxon>
        <taxon>Viridiplantae</taxon>
        <taxon>Streptophyta</taxon>
        <taxon>Embryophyta</taxon>
        <taxon>Tracheophyta</taxon>
        <taxon>Spermatophyta</taxon>
        <taxon>Magnoliopsida</taxon>
        <taxon>Liliopsida</taxon>
        <taxon>Poales</taxon>
        <taxon>Poaceae</taxon>
        <taxon>BOP clade</taxon>
        <taxon>Pooideae</taxon>
        <taxon>Triticodae</taxon>
        <taxon>Triticeae</taxon>
        <taxon>Triticinae</taxon>
        <taxon>Aegilops</taxon>
    </lineage>
</organism>
<accession>M8BKZ1</accession>